<dbReference type="Proteomes" id="UP000007590">
    <property type="component" value="Chromosome"/>
</dbReference>
<dbReference type="AlphaFoldDB" id="H8KXR1"/>
<name>H8KXR1_SOLCM</name>
<dbReference type="STRING" id="929556.Solca_0333"/>
<proteinExistence type="predicted"/>
<dbReference type="HOGENOM" id="CLU_1179587_0_0_10"/>
<dbReference type="RefSeq" id="WP_014678704.1">
    <property type="nucleotide sequence ID" value="NC_017770.1"/>
</dbReference>
<dbReference type="KEGG" id="scn:Solca_0333"/>
<organism evidence="1 2">
    <name type="scientific">Solitalea canadensis (strain ATCC 29591 / DSM 3403 / JCM 21819 / LMG 8368 / NBRC 15130 / NCIMB 12057 / USAM 9D)</name>
    <name type="common">Flexibacter canadensis</name>
    <dbReference type="NCBI Taxonomy" id="929556"/>
    <lineage>
        <taxon>Bacteria</taxon>
        <taxon>Pseudomonadati</taxon>
        <taxon>Bacteroidota</taxon>
        <taxon>Sphingobacteriia</taxon>
        <taxon>Sphingobacteriales</taxon>
        <taxon>Sphingobacteriaceae</taxon>
        <taxon>Solitalea</taxon>
    </lineage>
</organism>
<dbReference type="EMBL" id="CP003349">
    <property type="protein sequence ID" value="AFD05476.1"/>
    <property type="molecule type" value="Genomic_DNA"/>
</dbReference>
<evidence type="ECO:0000313" key="1">
    <source>
        <dbReference type="EMBL" id="AFD05476.1"/>
    </source>
</evidence>
<protein>
    <submittedName>
        <fullName evidence="1">Uncharacterized protein</fullName>
    </submittedName>
</protein>
<reference evidence="1" key="1">
    <citation type="submission" date="2012-02" db="EMBL/GenBank/DDBJ databases">
        <title>The complete genome of Solitalea canadensis DSM 3403.</title>
        <authorList>
            <consortium name="US DOE Joint Genome Institute (JGI-PGF)"/>
            <person name="Lucas S."/>
            <person name="Copeland A."/>
            <person name="Lapidus A."/>
            <person name="Glavina del Rio T."/>
            <person name="Dalin E."/>
            <person name="Tice H."/>
            <person name="Bruce D."/>
            <person name="Goodwin L."/>
            <person name="Pitluck S."/>
            <person name="Peters L."/>
            <person name="Ovchinnikova G."/>
            <person name="Lu M."/>
            <person name="Kyrpides N."/>
            <person name="Mavromatis K."/>
            <person name="Ivanova N."/>
            <person name="Brettin T."/>
            <person name="Detter J.C."/>
            <person name="Han C."/>
            <person name="Larimer F."/>
            <person name="Land M."/>
            <person name="Hauser L."/>
            <person name="Markowitz V."/>
            <person name="Cheng J.-F."/>
            <person name="Hugenholtz P."/>
            <person name="Woyke T."/>
            <person name="Wu D."/>
            <person name="Spring S."/>
            <person name="Schroeder M."/>
            <person name="Kopitz M."/>
            <person name="Brambilla E."/>
            <person name="Klenk H.-P."/>
            <person name="Eisen J.A."/>
        </authorList>
    </citation>
    <scope>NUCLEOTIDE SEQUENCE</scope>
    <source>
        <strain evidence="1">DSM 3403</strain>
    </source>
</reference>
<accession>H8KXR1</accession>
<sequence length="218" mass="24459">MKTLIKTITIVSIATLTTANSHFNFSSRFNSSENDTTSTIDIRFPAEEHIFVSNELTYHPTTGNTAGTLTELVKFIPTDHSSDIDFPVHEELQSEIIASTLLINDAAEQTIEELIHFTPLAIEFNEQSLIEDLISFKPATIEIENIVEPTSVEELIKFTPREISNEEIVEPLTDLDVLIKFIPSDPAMTEIEKPTIEELVKFNLNEQVTTTIVEPLAE</sequence>
<evidence type="ECO:0000313" key="2">
    <source>
        <dbReference type="Proteomes" id="UP000007590"/>
    </source>
</evidence>
<gene>
    <name evidence="1" type="ordered locus">Solca_0333</name>
</gene>
<keyword evidence="2" id="KW-1185">Reference proteome</keyword>